<evidence type="ECO:0000313" key="3">
    <source>
        <dbReference type="Proteomes" id="UP001652660"/>
    </source>
</evidence>
<feature type="domain" description="Bifunctional inhibitor/plant lipid transfer protein/seed storage helical" evidence="2">
    <location>
        <begin position="38"/>
        <end position="119"/>
    </location>
</feature>
<dbReference type="GeneID" id="113696894"/>
<dbReference type="Gene3D" id="1.10.110.10">
    <property type="entry name" value="Plant lipid-transfer and hydrophobic proteins"/>
    <property type="match status" value="1"/>
</dbReference>
<dbReference type="Pfam" id="PF14547">
    <property type="entry name" value="Hydrophob_seed"/>
    <property type="match status" value="1"/>
</dbReference>
<dbReference type="InterPro" id="IPR036312">
    <property type="entry name" value="Bifun_inhib/LTP/seed_sf"/>
</dbReference>
<dbReference type="InterPro" id="IPR051636">
    <property type="entry name" value="Plant_LTP/defense-related"/>
</dbReference>
<keyword evidence="3" id="KW-1185">Reference proteome</keyword>
<gene>
    <name evidence="4" type="primary">LOC113696894</name>
</gene>
<accession>A0A6P6T243</accession>
<reference evidence="3" key="1">
    <citation type="journal article" date="2025" name="Foods">
        <title>Unveiling the Microbial Signatures of Arabica Coffee Cherries: Insights into Ripeness Specific Diversity, Functional Traits, and Implications for Quality and Safety.</title>
        <authorList>
            <consortium name="RefSeq"/>
            <person name="Tenea G.N."/>
            <person name="Cifuentes V."/>
            <person name="Reyes P."/>
            <person name="Cevallos-Vallejos M."/>
        </authorList>
    </citation>
    <scope>NUCLEOTIDE SEQUENCE [LARGE SCALE GENOMIC DNA]</scope>
</reference>
<dbReference type="OrthoDB" id="696558at2759"/>
<evidence type="ECO:0000259" key="2">
    <source>
        <dbReference type="SMART" id="SM00499"/>
    </source>
</evidence>
<dbReference type="AlphaFoldDB" id="A0A6P6T243"/>
<dbReference type="InterPro" id="IPR027923">
    <property type="entry name" value="Hydrophob_seed_dom"/>
</dbReference>
<sequence length="120" mass="12368">MGSKATTTPALFLAFNLAFFILVSACVHCAPSPPQATCPTDALKFGICANLLSVIGIFGGPLITKPCCSLLDGLVDLDAAVCLCKAIKANILGIHFNLPLSVAVSLNACGRQTPPGFICF</sequence>
<reference evidence="4" key="2">
    <citation type="submission" date="2025-08" db="UniProtKB">
        <authorList>
            <consortium name="RefSeq"/>
        </authorList>
    </citation>
    <scope>IDENTIFICATION</scope>
    <source>
        <tissue evidence="4">Leaves</tissue>
    </source>
</reference>
<dbReference type="SMART" id="SM00499">
    <property type="entry name" value="AAI"/>
    <property type="match status" value="1"/>
</dbReference>
<protein>
    <submittedName>
        <fullName evidence="4">14 kDa proline-rich protein DC2.15-like</fullName>
    </submittedName>
</protein>
<organism evidence="3 4">
    <name type="scientific">Coffea arabica</name>
    <name type="common">Arabian coffee</name>
    <dbReference type="NCBI Taxonomy" id="13443"/>
    <lineage>
        <taxon>Eukaryota</taxon>
        <taxon>Viridiplantae</taxon>
        <taxon>Streptophyta</taxon>
        <taxon>Embryophyta</taxon>
        <taxon>Tracheophyta</taxon>
        <taxon>Spermatophyta</taxon>
        <taxon>Magnoliopsida</taxon>
        <taxon>eudicotyledons</taxon>
        <taxon>Gunneridae</taxon>
        <taxon>Pentapetalae</taxon>
        <taxon>asterids</taxon>
        <taxon>lamiids</taxon>
        <taxon>Gentianales</taxon>
        <taxon>Rubiaceae</taxon>
        <taxon>Ixoroideae</taxon>
        <taxon>Gardenieae complex</taxon>
        <taxon>Bertiereae - Coffeeae clade</taxon>
        <taxon>Coffeeae</taxon>
        <taxon>Coffea</taxon>
    </lineage>
</organism>
<dbReference type="PANTHER" id="PTHR31731">
    <property type="match status" value="1"/>
</dbReference>
<dbReference type="Proteomes" id="UP001652660">
    <property type="component" value="Chromosome 6e"/>
</dbReference>
<dbReference type="RefSeq" id="XP_027072082.1">
    <property type="nucleotide sequence ID" value="XM_027216281.1"/>
</dbReference>
<dbReference type="CDD" id="cd01958">
    <property type="entry name" value="HPS_like"/>
    <property type="match status" value="1"/>
</dbReference>
<dbReference type="SUPFAM" id="SSF47699">
    <property type="entry name" value="Bifunctional inhibitor/lipid-transfer protein/seed storage 2S albumin"/>
    <property type="match status" value="1"/>
</dbReference>
<dbReference type="PROSITE" id="PS51257">
    <property type="entry name" value="PROKAR_LIPOPROTEIN"/>
    <property type="match status" value="1"/>
</dbReference>
<proteinExistence type="predicted"/>
<evidence type="ECO:0000313" key="4">
    <source>
        <dbReference type="RefSeq" id="XP_027072082.1"/>
    </source>
</evidence>
<keyword evidence="1" id="KW-0732">Signal</keyword>
<feature type="chain" id="PRO_5027560812" evidence="1">
    <location>
        <begin position="26"/>
        <end position="120"/>
    </location>
</feature>
<name>A0A6P6T243_COFAR</name>
<dbReference type="InterPro" id="IPR016140">
    <property type="entry name" value="Bifunc_inhib/LTP/seed_store"/>
</dbReference>
<evidence type="ECO:0000256" key="1">
    <source>
        <dbReference type="SAM" id="SignalP"/>
    </source>
</evidence>
<feature type="signal peptide" evidence="1">
    <location>
        <begin position="1"/>
        <end position="25"/>
    </location>
</feature>